<dbReference type="PRINTS" id="PR00383">
    <property type="entry name" value="MELANOCORTIN"/>
</dbReference>
<dbReference type="EMBL" id="VEVO01000022">
    <property type="protein sequence ID" value="KAF0023541.1"/>
    <property type="molecule type" value="Genomic_DNA"/>
</dbReference>
<feature type="compositionally biased region" description="Basic and acidic residues" evidence="7">
    <location>
        <begin position="305"/>
        <end position="327"/>
    </location>
</feature>
<name>A0A6A4RWU4_SCOMX</name>
<keyword evidence="4" id="KW-0964">Secreted</keyword>
<evidence type="ECO:0000256" key="7">
    <source>
        <dbReference type="SAM" id="MobiDB-lite"/>
    </source>
</evidence>
<keyword evidence="5" id="KW-0165">Cleavage on pair of basic residues</keyword>
<evidence type="ECO:0000313" key="9">
    <source>
        <dbReference type="EMBL" id="KAF0023541.1"/>
    </source>
</evidence>
<dbReference type="GO" id="GO:0005184">
    <property type="term" value="F:neuropeptide hormone activity"/>
    <property type="evidence" value="ECO:0007669"/>
    <property type="project" value="TreeGrafter"/>
</dbReference>
<dbReference type="Proteomes" id="UP000438429">
    <property type="component" value="Unassembled WGS sequence"/>
</dbReference>
<sequence>MPGEEEEEDDDEMEEEELVLWGEMKKDKDQSVNFYNDDDNNNNNNNVTASSLPPSLPVLQREHLTKIAASCGEYETYNSSTHRYSTLTFLSDTVDAPEIRQEVVPVYTAEVTAATNGYFRKHKPRSPRHGSRGFPPTKTQLCQSAFPKCIASKRKQSISTSHSRHILTLVKEKQSLRIDLAQQGGSRRGIAVRSRHSRRSLDRQKEKNKDGGGKKNIWKRMRMSCLRWLLMAAVACVCVPGLESVCWNSSTCNNLSNEQRIRDCIRLCIPKIQEELRQLSALAQKVDDSDLVLSILLAILSSSEDRMSESGPSHSDERRSYSMEHFRWGKPPGRKRRPVKVFASSLEGGGSSEGSFRLKVRRQLGMKEGEVKRDLNSETQQNQGLQRERVSSKAQVPSSPQDRKGGAYRMSHFRWGNPLTSKRDGNFAKLLGEKPKGQLANLFRNIIWDEWRRTPEGI</sequence>
<feature type="compositionally biased region" description="Basic and acidic residues" evidence="7">
    <location>
        <begin position="199"/>
        <end position="213"/>
    </location>
</feature>
<feature type="domain" description="Pro-opiomelanocortin/corticotropin ACTH central region" evidence="8">
    <location>
        <begin position="407"/>
        <end position="447"/>
    </location>
</feature>
<dbReference type="GO" id="GO:0005576">
    <property type="term" value="C:extracellular region"/>
    <property type="evidence" value="ECO:0007669"/>
    <property type="project" value="UniProtKB-SubCell"/>
</dbReference>
<dbReference type="InterPro" id="IPR013531">
    <property type="entry name" value="Mcrtin_ACTH_cent"/>
</dbReference>
<comment type="function">
    <text evidence="1">Stimulates the adrenal glands to release cortisol.</text>
</comment>
<dbReference type="InterPro" id="IPR001941">
    <property type="entry name" value="PMOC"/>
</dbReference>
<dbReference type="InterPro" id="IPR050878">
    <property type="entry name" value="POMC-derived_peptides"/>
</dbReference>
<evidence type="ECO:0000259" key="8">
    <source>
        <dbReference type="SMART" id="SM01363"/>
    </source>
</evidence>
<comment type="subcellular location">
    <subcellularLocation>
        <location evidence="2">Secreted</location>
    </subcellularLocation>
</comment>
<comment type="caution">
    <text evidence="9">The sequence shown here is derived from an EMBL/GenBank/DDBJ whole genome shotgun (WGS) entry which is preliminary data.</text>
</comment>
<feature type="compositionally biased region" description="Basic and acidic residues" evidence="7">
    <location>
        <begin position="367"/>
        <end position="376"/>
    </location>
</feature>
<dbReference type="PANTHER" id="PTHR11416">
    <property type="entry name" value="PRO-OPIOMELANOCORTIN"/>
    <property type="match status" value="1"/>
</dbReference>
<evidence type="ECO:0000256" key="5">
    <source>
        <dbReference type="ARBA" id="ARBA00022685"/>
    </source>
</evidence>
<gene>
    <name evidence="9" type="ORF">F2P81_024171</name>
</gene>
<evidence type="ECO:0000256" key="3">
    <source>
        <dbReference type="ARBA" id="ARBA00005832"/>
    </source>
</evidence>
<feature type="region of interest" description="Disordered" evidence="7">
    <location>
        <begin position="367"/>
        <end position="408"/>
    </location>
</feature>
<accession>A0A6A4RWU4</accession>
<feature type="domain" description="Pro-opiomelanocortin/corticotropin ACTH central region" evidence="8">
    <location>
        <begin position="320"/>
        <end position="360"/>
    </location>
</feature>
<dbReference type="Pfam" id="PF00976">
    <property type="entry name" value="ACTH_domain"/>
    <property type="match status" value="2"/>
</dbReference>
<dbReference type="GO" id="GO:0007218">
    <property type="term" value="P:neuropeptide signaling pathway"/>
    <property type="evidence" value="ECO:0007669"/>
    <property type="project" value="TreeGrafter"/>
</dbReference>
<evidence type="ECO:0000256" key="6">
    <source>
        <dbReference type="ARBA" id="ARBA00022702"/>
    </source>
</evidence>
<evidence type="ECO:0000256" key="1">
    <source>
        <dbReference type="ARBA" id="ARBA00002965"/>
    </source>
</evidence>
<feature type="region of interest" description="Disordered" evidence="7">
    <location>
        <begin position="187"/>
        <end position="215"/>
    </location>
</feature>
<feature type="region of interest" description="Disordered" evidence="7">
    <location>
        <begin position="305"/>
        <end position="335"/>
    </location>
</feature>
<protein>
    <recommendedName>
        <fullName evidence="8">Pro-opiomelanocortin/corticotropin ACTH central region domain-containing protein</fullName>
    </recommendedName>
</protein>
<keyword evidence="6" id="KW-0372">Hormone</keyword>
<dbReference type="PANTHER" id="PTHR11416:SF7">
    <property type="entry name" value="PRO-OPIOMELANOCORTIN"/>
    <property type="match status" value="1"/>
</dbReference>
<proteinExistence type="inferred from homology"/>
<organism evidence="9 10">
    <name type="scientific">Scophthalmus maximus</name>
    <name type="common">Turbot</name>
    <name type="synonym">Psetta maxima</name>
    <dbReference type="NCBI Taxonomy" id="52904"/>
    <lineage>
        <taxon>Eukaryota</taxon>
        <taxon>Metazoa</taxon>
        <taxon>Chordata</taxon>
        <taxon>Craniata</taxon>
        <taxon>Vertebrata</taxon>
        <taxon>Euteleostomi</taxon>
        <taxon>Actinopterygii</taxon>
        <taxon>Neopterygii</taxon>
        <taxon>Teleostei</taxon>
        <taxon>Neoteleostei</taxon>
        <taxon>Acanthomorphata</taxon>
        <taxon>Carangaria</taxon>
        <taxon>Pleuronectiformes</taxon>
        <taxon>Pleuronectoidei</taxon>
        <taxon>Scophthalmidae</taxon>
        <taxon>Scophthalmus</taxon>
    </lineage>
</organism>
<reference evidence="9 10" key="1">
    <citation type="submission" date="2019-06" db="EMBL/GenBank/DDBJ databases">
        <title>Draft genomes of female and male turbot (Scophthalmus maximus).</title>
        <authorList>
            <person name="Xu H."/>
            <person name="Xu X.-W."/>
            <person name="Shao C."/>
            <person name="Chen S."/>
        </authorList>
    </citation>
    <scope>NUCLEOTIDE SEQUENCE [LARGE SCALE GENOMIC DNA]</scope>
    <source>
        <strain evidence="9">Ysfricsl-2016a</strain>
        <tissue evidence="9">Blood</tissue>
    </source>
</reference>
<evidence type="ECO:0000256" key="4">
    <source>
        <dbReference type="ARBA" id="ARBA00022525"/>
    </source>
</evidence>
<dbReference type="AlphaFoldDB" id="A0A6A4RWU4"/>
<evidence type="ECO:0000256" key="2">
    <source>
        <dbReference type="ARBA" id="ARBA00004613"/>
    </source>
</evidence>
<dbReference type="SMART" id="SM01363">
    <property type="entry name" value="ACTH_domain"/>
    <property type="match status" value="2"/>
</dbReference>
<feature type="region of interest" description="Disordered" evidence="7">
    <location>
        <begin position="30"/>
        <end position="54"/>
    </location>
</feature>
<comment type="similarity">
    <text evidence="3">Belongs to the POMC family.</text>
</comment>
<evidence type="ECO:0000313" key="10">
    <source>
        <dbReference type="Proteomes" id="UP000438429"/>
    </source>
</evidence>